<protein>
    <submittedName>
        <fullName evidence="1">Uncharacterized protein</fullName>
    </submittedName>
</protein>
<sequence length="31" mass="3578">MFLTGVFGRNIRAEKSVPQIRRSVQVIFLSK</sequence>
<name>A0AA97NQ73_PYRO3</name>
<gene>
    <name evidence="1" type="ORF">OOU_Y34scaffold00773g9</name>
</gene>
<reference evidence="1" key="1">
    <citation type="journal article" date="2012" name="PLoS Genet.">
        <title>Comparative analysis of the genomes of two field isolates of the rice blast fungus Magnaporthe oryzae.</title>
        <authorList>
            <person name="Xue M."/>
            <person name="Yang J."/>
            <person name="Li Z."/>
            <person name="Hu S."/>
            <person name="Yao N."/>
            <person name="Dean R.A."/>
            <person name="Zhao W."/>
            <person name="Shen M."/>
            <person name="Zhang H."/>
            <person name="Li C."/>
            <person name="Liu L."/>
            <person name="Cao L."/>
            <person name="Xu X."/>
            <person name="Xing Y."/>
            <person name="Hsiang T."/>
            <person name="Zhang Z."/>
            <person name="Xu J.R."/>
            <person name="Peng Y.L."/>
        </authorList>
    </citation>
    <scope>NUCLEOTIDE SEQUENCE</scope>
    <source>
        <strain evidence="1">Y34</strain>
    </source>
</reference>
<dbReference type="AlphaFoldDB" id="A0AA97NQ73"/>
<proteinExistence type="predicted"/>
<organism evidence="1">
    <name type="scientific">Pyricularia oryzae (strain Y34)</name>
    <name type="common">Rice blast fungus</name>
    <name type="synonym">Magnaporthe oryzae</name>
    <dbReference type="NCBI Taxonomy" id="1143189"/>
    <lineage>
        <taxon>Eukaryota</taxon>
        <taxon>Fungi</taxon>
        <taxon>Dikarya</taxon>
        <taxon>Ascomycota</taxon>
        <taxon>Pezizomycotina</taxon>
        <taxon>Sordariomycetes</taxon>
        <taxon>Sordariomycetidae</taxon>
        <taxon>Magnaporthales</taxon>
        <taxon>Pyriculariaceae</taxon>
        <taxon>Pyricularia</taxon>
    </lineage>
</organism>
<evidence type="ECO:0000313" key="1">
    <source>
        <dbReference type="EMBL" id="ELQ34296.1"/>
    </source>
</evidence>
<accession>A0AA97NQ73</accession>
<dbReference type="EMBL" id="JH793243">
    <property type="protein sequence ID" value="ELQ34296.1"/>
    <property type="molecule type" value="Genomic_DNA"/>
</dbReference>
<dbReference type="Proteomes" id="UP000011086">
    <property type="component" value="Unassembled WGS sequence"/>
</dbReference>